<feature type="signal peptide" evidence="2">
    <location>
        <begin position="1"/>
        <end position="25"/>
    </location>
</feature>
<feature type="chain" id="PRO_5046016128" evidence="2">
    <location>
        <begin position="26"/>
        <end position="428"/>
    </location>
</feature>
<dbReference type="Proteomes" id="UP001244341">
    <property type="component" value="Chromosome 3b"/>
</dbReference>
<evidence type="ECO:0000256" key="1">
    <source>
        <dbReference type="SAM" id="MobiDB-lite"/>
    </source>
</evidence>
<proteinExistence type="predicted"/>
<organism evidence="3 4">
    <name type="scientific">Tetradesmus obliquus</name>
    <name type="common">Green alga</name>
    <name type="synonym">Acutodesmus obliquus</name>
    <dbReference type="NCBI Taxonomy" id="3088"/>
    <lineage>
        <taxon>Eukaryota</taxon>
        <taxon>Viridiplantae</taxon>
        <taxon>Chlorophyta</taxon>
        <taxon>core chlorophytes</taxon>
        <taxon>Chlorophyceae</taxon>
        <taxon>CS clade</taxon>
        <taxon>Sphaeropleales</taxon>
        <taxon>Scenedesmaceae</taxon>
        <taxon>Tetradesmus</taxon>
    </lineage>
</organism>
<feature type="region of interest" description="Disordered" evidence="1">
    <location>
        <begin position="406"/>
        <end position="428"/>
    </location>
</feature>
<gene>
    <name evidence="3" type="ORF">OEZ85_012265</name>
</gene>
<evidence type="ECO:0000313" key="4">
    <source>
        <dbReference type="Proteomes" id="UP001244341"/>
    </source>
</evidence>
<keyword evidence="2" id="KW-0732">Signal</keyword>
<keyword evidence="4" id="KW-1185">Reference proteome</keyword>
<accession>A0ABY8TSY1</accession>
<sequence>MRSTKGQAAVLLLLVATSLVTDVAAKCDRTGLDKETRGGTWTVYMLKEYDWVDYIIIAGCAASSFVPGVGWFVSSFCAAGLVGTITNALNTYFVKQAVAPPTQTQLKDGLAAGGAELTSPDGLYNVRLGVAGFTCKTCNCQSCVKNNVPRFADCKRCGEYCTPEPNRVGIYVATRKNPNAPGGSSTGSRCITINNACSTDYYASVGLANNWSDGSATYLRWWSQGWWKVPANTGTSPVRLCFTGISQFYLHFLDNAVTFNKETSSWCIHSWKKYSIIEMDNKDTIYFNYYDNIAGVGGSTCQEMGSEYKEVIFYRFVHSSSTATNYNINIACSKRAASRATDAANAAVHAIASVRATSGVAALPNPSTVSAGADPEVTTAAIVKEEGSDSNMAAETIAVPAAAADGTKPAPVVGSADLAGTAAKPASP</sequence>
<reference evidence="3 4" key="1">
    <citation type="submission" date="2023-05" db="EMBL/GenBank/DDBJ databases">
        <title>A 100% complete, gapless, phased diploid assembly of the Scenedesmus obliquus UTEX 3031 genome.</title>
        <authorList>
            <person name="Biondi T.C."/>
            <person name="Hanschen E.R."/>
            <person name="Kwon T."/>
            <person name="Eng W."/>
            <person name="Kruse C.P.S."/>
            <person name="Koehler S.I."/>
            <person name="Kunde Y."/>
            <person name="Gleasner C.D."/>
            <person name="You Mak K.T."/>
            <person name="Polle J."/>
            <person name="Hovde B.T."/>
            <person name="Starkenburg S.R."/>
        </authorList>
    </citation>
    <scope>NUCLEOTIDE SEQUENCE [LARGE SCALE GENOMIC DNA]</scope>
    <source>
        <strain evidence="3 4">DOE0152z</strain>
    </source>
</reference>
<evidence type="ECO:0000313" key="3">
    <source>
        <dbReference type="EMBL" id="WIA12195.1"/>
    </source>
</evidence>
<protein>
    <submittedName>
        <fullName evidence="3">Uncharacterized protein</fullName>
    </submittedName>
</protein>
<name>A0ABY8TSY1_TETOB</name>
<dbReference type="EMBL" id="CP126210">
    <property type="protein sequence ID" value="WIA12195.1"/>
    <property type="molecule type" value="Genomic_DNA"/>
</dbReference>
<evidence type="ECO:0000256" key="2">
    <source>
        <dbReference type="SAM" id="SignalP"/>
    </source>
</evidence>